<dbReference type="Pfam" id="PF26639">
    <property type="entry name" value="Het-6_barrel"/>
    <property type="match status" value="1"/>
</dbReference>
<dbReference type="Pfam" id="PF06985">
    <property type="entry name" value="HET"/>
    <property type="match status" value="1"/>
</dbReference>
<dbReference type="Proteomes" id="UP000244855">
    <property type="component" value="Unassembled WGS sequence"/>
</dbReference>
<keyword evidence="3" id="KW-1185">Reference proteome</keyword>
<feature type="domain" description="Heterokaryon incompatibility" evidence="1">
    <location>
        <begin position="53"/>
        <end position="230"/>
    </location>
</feature>
<protein>
    <recommendedName>
        <fullName evidence="1">Heterokaryon incompatibility domain-containing protein</fullName>
    </recommendedName>
</protein>
<dbReference type="PANTHER" id="PTHR24148:SF73">
    <property type="entry name" value="HET DOMAIN PROTEIN (AFU_ORTHOLOGUE AFUA_8G01020)"/>
    <property type="match status" value="1"/>
</dbReference>
<accession>A0A2V1DD35</accession>
<proteinExistence type="predicted"/>
<name>A0A2V1DD35_9PLEO</name>
<evidence type="ECO:0000259" key="1">
    <source>
        <dbReference type="Pfam" id="PF06985"/>
    </source>
</evidence>
<dbReference type="STRING" id="97972.A0A2V1DD35"/>
<organism evidence="2 3">
    <name type="scientific">Periconia macrospinosa</name>
    <dbReference type="NCBI Taxonomy" id="97972"/>
    <lineage>
        <taxon>Eukaryota</taxon>
        <taxon>Fungi</taxon>
        <taxon>Dikarya</taxon>
        <taxon>Ascomycota</taxon>
        <taxon>Pezizomycotina</taxon>
        <taxon>Dothideomycetes</taxon>
        <taxon>Pleosporomycetidae</taxon>
        <taxon>Pleosporales</taxon>
        <taxon>Massarineae</taxon>
        <taxon>Periconiaceae</taxon>
        <taxon>Periconia</taxon>
    </lineage>
</organism>
<dbReference type="OrthoDB" id="4476201at2759"/>
<reference evidence="2 3" key="1">
    <citation type="journal article" date="2018" name="Sci. Rep.">
        <title>Comparative genomics provides insights into the lifestyle and reveals functional heterogeneity of dark septate endophytic fungi.</title>
        <authorList>
            <person name="Knapp D.G."/>
            <person name="Nemeth J.B."/>
            <person name="Barry K."/>
            <person name="Hainaut M."/>
            <person name="Henrissat B."/>
            <person name="Johnson J."/>
            <person name="Kuo A."/>
            <person name="Lim J.H.P."/>
            <person name="Lipzen A."/>
            <person name="Nolan M."/>
            <person name="Ohm R.A."/>
            <person name="Tamas L."/>
            <person name="Grigoriev I.V."/>
            <person name="Spatafora J.W."/>
            <person name="Nagy L.G."/>
            <person name="Kovacs G.M."/>
        </authorList>
    </citation>
    <scope>NUCLEOTIDE SEQUENCE [LARGE SCALE GENOMIC DNA]</scope>
    <source>
        <strain evidence="2 3">DSE2036</strain>
    </source>
</reference>
<dbReference type="InterPro" id="IPR010730">
    <property type="entry name" value="HET"/>
</dbReference>
<evidence type="ECO:0000313" key="2">
    <source>
        <dbReference type="EMBL" id="PVH96056.1"/>
    </source>
</evidence>
<dbReference type="InterPro" id="IPR052895">
    <property type="entry name" value="HetReg/Transcr_Mod"/>
</dbReference>
<evidence type="ECO:0000313" key="3">
    <source>
        <dbReference type="Proteomes" id="UP000244855"/>
    </source>
</evidence>
<sequence>MPADFDGQQNTTPHQPLKRARDIRLVRIGPKTDSLYGFTLELSTTSLENPIPYVALSYTWEAAELDQATGNVAPALEYSIPYLGGSIKVTENLLDFMQLAAKNGNAPQTYYWIDQISINQADLTERFHQVAMMGSIYKKAHGIRIWLGKNDPSAQFLWVYQSFIPSLLRVESKLRERGISLGSNSWDCSTPELIEDLGAEVCKQWRESREAFFWFFYTRRWFLRAWIMQEVSLQDVNLIHVSCGKKVLEWEVFNAFTQLLERSCWHHSLPLLYVPWAKKLLGPMVPLLNLLKGRHYVAMKTRGGRELESWLSNFVWDIGPQNEHQIWYSIFLHFLRTTRFMSAKNPVDHIYSLLGIMAEFLPPGMECPISPRYDTSTMSVFKDFATQIFENTPSLYLLSMIFYKVRGGEASNPGDRADWPSWVPDFSDETSFAQSLSTTVYLVSGRTQRYNASRLDAMQYQHPTVRDTVLTVHGAQVGIIEKRNHIAYQLAAKPNHPFFSGPGYSNTFLEKAINLLQQISDDPYLSSMLPTLDEVVIQVYGHVEQDTVENHPFELLACESFANRRWYLTTGGYLGAGPVSLIDGDEVWLLKGAKMPIILRRVNEKQHLLVGESYLHGAMYGEFMTDEVIGQMSPVEII</sequence>
<dbReference type="EMBL" id="KZ805475">
    <property type="protein sequence ID" value="PVH96056.1"/>
    <property type="molecule type" value="Genomic_DNA"/>
</dbReference>
<dbReference type="AlphaFoldDB" id="A0A2V1DD35"/>
<dbReference type="PANTHER" id="PTHR24148">
    <property type="entry name" value="ANKYRIN REPEAT DOMAIN-CONTAINING PROTEIN 39 HOMOLOG-RELATED"/>
    <property type="match status" value="1"/>
</dbReference>
<gene>
    <name evidence="2" type="ORF">DM02DRAFT_688646</name>
</gene>